<reference evidence="2" key="1">
    <citation type="submission" date="2022-03" db="EMBL/GenBank/DDBJ databases">
        <authorList>
            <person name="Alioto T."/>
            <person name="Alioto T."/>
            <person name="Gomez Garrido J."/>
        </authorList>
    </citation>
    <scope>NUCLEOTIDE SEQUENCE</scope>
</reference>
<name>A0AAD1S4L9_PELCU</name>
<accession>A0AAD1S4L9</accession>
<sequence>MGLGVRQEGRRNRYPPTESVRSNFPPKTYLKWPPRENLHRRRHKPKRWPPRHVLRMRSRQERGKPAKERLRMRGPEENRGIDCDQNSEQLRRAAKGSPAEPTQKQKRAGERV</sequence>
<proteinExistence type="predicted"/>
<feature type="compositionally biased region" description="Basic and acidic residues" evidence="1">
    <location>
        <begin position="58"/>
        <end position="82"/>
    </location>
</feature>
<feature type="region of interest" description="Disordered" evidence="1">
    <location>
        <begin position="1"/>
        <end position="112"/>
    </location>
</feature>
<gene>
    <name evidence="2" type="ORF">PECUL_23A053692</name>
</gene>
<keyword evidence="3" id="KW-1185">Reference proteome</keyword>
<dbReference type="AlphaFoldDB" id="A0AAD1S4L9"/>
<feature type="compositionally biased region" description="Basic residues" evidence="1">
    <location>
        <begin position="38"/>
        <end position="57"/>
    </location>
</feature>
<dbReference type="Proteomes" id="UP001295444">
    <property type="component" value="Chromosome 05"/>
</dbReference>
<protein>
    <submittedName>
        <fullName evidence="2">Uncharacterized protein</fullName>
    </submittedName>
</protein>
<evidence type="ECO:0000313" key="2">
    <source>
        <dbReference type="EMBL" id="CAH2292639.1"/>
    </source>
</evidence>
<organism evidence="2 3">
    <name type="scientific">Pelobates cultripes</name>
    <name type="common">Western spadefoot toad</name>
    <dbReference type="NCBI Taxonomy" id="61616"/>
    <lineage>
        <taxon>Eukaryota</taxon>
        <taxon>Metazoa</taxon>
        <taxon>Chordata</taxon>
        <taxon>Craniata</taxon>
        <taxon>Vertebrata</taxon>
        <taxon>Euteleostomi</taxon>
        <taxon>Amphibia</taxon>
        <taxon>Batrachia</taxon>
        <taxon>Anura</taxon>
        <taxon>Pelobatoidea</taxon>
        <taxon>Pelobatidae</taxon>
        <taxon>Pelobates</taxon>
    </lineage>
</organism>
<dbReference type="EMBL" id="OW240916">
    <property type="protein sequence ID" value="CAH2292639.1"/>
    <property type="molecule type" value="Genomic_DNA"/>
</dbReference>
<evidence type="ECO:0000256" key="1">
    <source>
        <dbReference type="SAM" id="MobiDB-lite"/>
    </source>
</evidence>
<evidence type="ECO:0000313" key="3">
    <source>
        <dbReference type="Proteomes" id="UP001295444"/>
    </source>
</evidence>